<name>A0A1A0H8N8_9ASCO</name>
<dbReference type="AlphaFoldDB" id="A0A1A0H8N8"/>
<accession>A0A1A0H8N8</accession>
<feature type="region of interest" description="Disordered" evidence="1">
    <location>
        <begin position="103"/>
        <end position="122"/>
    </location>
</feature>
<feature type="region of interest" description="Disordered" evidence="1">
    <location>
        <begin position="234"/>
        <end position="260"/>
    </location>
</feature>
<reference evidence="2 3" key="1">
    <citation type="submission" date="2016-05" db="EMBL/GenBank/DDBJ databases">
        <title>Comparative genomics of biotechnologically important yeasts.</title>
        <authorList>
            <consortium name="DOE Joint Genome Institute"/>
            <person name="Riley R."/>
            <person name="Haridas S."/>
            <person name="Wolfe K.H."/>
            <person name="Lopes M.R."/>
            <person name="Hittinger C.T."/>
            <person name="Goker M."/>
            <person name="Salamov A."/>
            <person name="Wisecaver J."/>
            <person name="Long T.M."/>
            <person name="Aerts A.L."/>
            <person name="Barry K."/>
            <person name="Choi C."/>
            <person name="Clum A."/>
            <person name="Coughlan A.Y."/>
            <person name="Deshpande S."/>
            <person name="Douglass A.P."/>
            <person name="Hanson S.J."/>
            <person name="Klenk H.-P."/>
            <person name="LaButti K."/>
            <person name="Lapidus A."/>
            <person name="Lindquist E."/>
            <person name="Lipzen A."/>
            <person name="Meier-kolthoff J.P."/>
            <person name="Ohm R.A."/>
            <person name="Otillar R.P."/>
            <person name="Pangilinan J."/>
            <person name="Peng Y."/>
            <person name="Rokas A."/>
            <person name="Rosa C.A."/>
            <person name="Scheuner C."/>
            <person name="Sibirny A.A."/>
            <person name="Slot J.C."/>
            <person name="Stielow J.B."/>
            <person name="Sun H."/>
            <person name="Kurtzman C.P."/>
            <person name="Blackwell M."/>
            <person name="Grigoriev I.V."/>
            <person name="Jeffries T.W."/>
        </authorList>
    </citation>
    <scope>NUCLEOTIDE SEQUENCE [LARGE SCALE GENOMIC DNA]</scope>
    <source>
        <strain evidence="2 3">NRRL YB-4993</strain>
    </source>
</reference>
<evidence type="ECO:0000313" key="2">
    <source>
        <dbReference type="EMBL" id="OBA20360.1"/>
    </source>
</evidence>
<feature type="compositionally biased region" description="Polar residues" evidence="1">
    <location>
        <begin position="14"/>
        <end position="24"/>
    </location>
</feature>
<dbReference type="RefSeq" id="XP_018710882.1">
    <property type="nucleotide sequence ID" value="XM_018856040.1"/>
</dbReference>
<dbReference type="Proteomes" id="UP000092555">
    <property type="component" value="Unassembled WGS sequence"/>
</dbReference>
<feature type="region of interest" description="Disordered" evidence="1">
    <location>
        <begin position="582"/>
        <end position="604"/>
    </location>
</feature>
<dbReference type="EMBL" id="LXTC01000004">
    <property type="protein sequence ID" value="OBA20360.1"/>
    <property type="molecule type" value="Genomic_DNA"/>
</dbReference>
<dbReference type="GeneID" id="30029016"/>
<feature type="region of interest" description="Disordered" evidence="1">
    <location>
        <begin position="1"/>
        <end position="33"/>
    </location>
</feature>
<dbReference type="OrthoDB" id="4086470at2759"/>
<organism evidence="2 3">
    <name type="scientific">Metschnikowia bicuspidata var. bicuspidata NRRL YB-4993</name>
    <dbReference type="NCBI Taxonomy" id="869754"/>
    <lineage>
        <taxon>Eukaryota</taxon>
        <taxon>Fungi</taxon>
        <taxon>Dikarya</taxon>
        <taxon>Ascomycota</taxon>
        <taxon>Saccharomycotina</taxon>
        <taxon>Pichiomycetes</taxon>
        <taxon>Metschnikowiaceae</taxon>
        <taxon>Metschnikowia</taxon>
    </lineage>
</organism>
<protein>
    <submittedName>
        <fullName evidence="2">Uncharacterized protein</fullName>
    </submittedName>
</protein>
<feature type="region of interest" description="Disordered" evidence="1">
    <location>
        <begin position="167"/>
        <end position="190"/>
    </location>
</feature>
<feature type="compositionally biased region" description="Basic and acidic residues" evidence="1">
    <location>
        <begin position="582"/>
        <end position="596"/>
    </location>
</feature>
<evidence type="ECO:0000313" key="3">
    <source>
        <dbReference type="Proteomes" id="UP000092555"/>
    </source>
</evidence>
<comment type="caution">
    <text evidence="2">The sequence shown here is derived from an EMBL/GenBank/DDBJ whole genome shotgun (WGS) entry which is preliminary data.</text>
</comment>
<gene>
    <name evidence="2" type="ORF">METBIDRAFT_32369</name>
</gene>
<evidence type="ECO:0000256" key="1">
    <source>
        <dbReference type="SAM" id="MobiDB-lite"/>
    </source>
</evidence>
<keyword evidence="3" id="KW-1185">Reference proteome</keyword>
<feature type="compositionally biased region" description="Polar residues" evidence="1">
    <location>
        <begin position="180"/>
        <end position="190"/>
    </location>
</feature>
<feature type="region of interest" description="Disordered" evidence="1">
    <location>
        <begin position="72"/>
        <end position="94"/>
    </location>
</feature>
<sequence length="618" mass="70086">MPQLPKLRGKNPYRLSQQDSTSRVPSAHMDDFDSGAALQSYTPLRFSGDEVLDIPVYNREKNTIWRYSRSMAPGLHQPSSQPGPNLESPNYDGASYNQAAFKSKEDLERADHERAQYQRRDSKRAVYERAVYERAEFERPDYERADYERADPQRIYSQRTDRYKASHGNGFYDHNEKSSKTPNYEQATSQDHTVSNLDAQYGHDAYKGTGSENPQTHDYRNACFTNTGLGNAMFQNTGSRKTAPDSAPGNGHVEHALPRRHEQVRQPVMKIQTREAVFFKTLQPEAQAAQLKNTYLHNEKQAPVSLNIHKRDTLRDLENPEFLLQTTAPDRSKRLSVNTQFPRFVPQFQHQPQSRGPENRLQNTAQPIAETAFLQTQENLDKHTLASAGTSNHMSTSESHCSVQTDASSETDLLSLGICASESVSPYEGKADSNPLSQKTVGSSFEMAEAGSSYHEDLQNTRPLYGRPQTVPSYHEKEGSCPEHIQIEEPTSVYNSTVFDPHAEKELPPEPPKHQRRPLSAFVPHVKRTARPVSKVPRRSLDFCLDMGADYDKSRFMIPAEHQVHPEARRLREEAIFRKDISNLGKDARQPKKGGDRSGSSLRNVFSGFRRGLGRLFR</sequence>
<proteinExistence type="predicted"/>